<dbReference type="EMBL" id="MKIO01000021">
    <property type="protein sequence ID" value="OLP56762.1"/>
    <property type="molecule type" value="Genomic_DNA"/>
</dbReference>
<reference evidence="2 3" key="1">
    <citation type="submission" date="2016-09" db="EMBL/GenBank/DDBJ databases">
        <title>Rhizobium sp. nov., a novel species isolated from the rice rhizosphere.</title>
        <authorList>
            <person name="Zhao J."/>
            <person name="Zhang X."/>
        </authorList>
    </citation>
    <scope>NUCLEOTIDE SEQUENCE [LARGE SCALE GENOMIC DNA]</scope>
    <source>
        <strain evidence="2 3">MH17</strain>
    </source>
</reference>
<proteinExistence type="predicted"/>
<evidence type="ECO:0000313" key="3">
    <source>
        <dbReference type="Proteomes" id="UP000186143"/>
    </source>
</evidence>
<protein>
    <recommendedName>
        <fullName evidence="4">DUF945 domain-containing protein</fullName>
    </recommendedName>
</protein>
<evidence type="ECO:0000313" key="2">
    <source>
        <dbReference type="EMBL" id="OLP56762.1"/>
    </source>
</evidence>
<evidence type="ECO:0000256" key="1">
    <source>
        <dbReference type="SAM" id="SignalP"/>
    </source>
</evidence>
<accession>A0A1Q9AMY1</accession>
<name>A0A1Q9AMY1_9HYPH</name>
<organism evidence="2 3">
    <name type="scientific">Xaviernesmea rhizosphaerae</name>
    <dbReference type="NCBI Taxonomy" id="1672749"/>
    <lineage>
        <taxon>Bacteria</taxon>
        <taxon>Pseudomonadati</taxon>
        <taxon>Pseudomonadota</taxon>
        <taxon>Alphaproteobacteria</taxon>
        <taxon>Hyphomicrobiales</taxon>
        <taxon>Rhizobiaceae</taxon>
        <taxon>Rhizobium/Agrobacterium group</taxon>
        <taxon>Xaviernesmea</taxon>
    </lineage>
</organism>
<dbReference type="AlphaFoldDB" id="A0A1Q9AMY1"/>
<dbReference type="RefSeq" id="WP_075633781.1">
    <property type="nucleotide sequence ID" value="NZ_MKIO01000021.1"/>
</dbReference>
<keyword evidence="1" id="KW-0732">Signal</keyword>
<dbReference type="OrthoDB" id="7824623at2"/>
<dbReference type="STRING" id="1672749.BJF92_11845"/>
<comment type="caution">
    <text evidence="2">The sequence shown here is derived from an EMBL/GenBank/DDBJ whole genome shotgun (WGS) entry which is preliminary data.</text>
</comment>
<sequence>MTLSRPTRSTPLRKRAVGSLLAGVALFALAAPAFALDGADMVRKLNAAYSPSGGQIAYQAIEVEGDVVTLKGASLNPLNQPPIPLGDIAFEGVAEKDGGAYYVETVAFQDLDMTQEDSHITARDMAIGGLQIPASTTGNTLDNLLYYQTAASGPVTVTVKGKTVFSMEATESNVSRQEGDKGLEFDGSATGIKIALDTVEDPKSRETIDKLGLSTLNGEISMEGNWEVGSGTLSLDNLEADFDKVGKLSMTLGMSGYTPTFMNAIQQAVKAAEENPNKEQANQALGMSMLGLLQQLTFNTAEIRFDDASITQRLLDYFGAQQKVSGKQLAESLKGLTPLMVAQLNIPELQNQISNAVSTYLSDPKSFTISANPEKPVPFPMIAGAAMGAPNTLPKMLGVSVEANAGE</sequence>
<dbReference type="Proteomes" id="UP000186143">
    <property type="component" value="Unassembled WGS sequence"/>
</dbReference>
<evidence type="ECO:0008006" key="4">
    <source>
        <dbReference type="Google" id="ProtNLM"/>
    </source>
</evidence>
<feature type="chain" id="PRO_5013113460" description="DUF945 domain-containing protein" evidence="1">
    <location>
        <begin position="31"/>
        <end position="407"/>
    </location>
</feature>
<gene>
    <name evidence="2" type="ORF">BJF92_11845</name>
</gene>
<feature type="signal peptide" evidence="1">
    <location>
        <begin position="1"/>
        <end position="30"/>
    </location>
</feature>